<keyword evidence="1" id="KW-1133">Transmembrane helix</keyword>
<organism evidence="2 3">
    <name type="scientific">Radiobacillus deserti</name>
    <dbReference type="NCBI Taxonomy" id="2594883"/>
    <lineage>
        <taxon>Bacteria</taxon>
        <taxon>Bacillati</taxon>
        <taxon>Bacillota</taxon>
        <taxon>Bacilli</taxon>
        <taxon>Bacillales</taxon>
        <taxon>Bacillaceae</taxon>
        <taxon>Radiobacillus</taxon>
    </lineage>
</organism>
<sequence>MFKWILLLILIVPALEIGIFVWAGGIVGPWWVVFFIILTGVVGAWLAKQQGTEVLNNARNSMQYGQVPHEEILDGICILLGAAFLVTPGFITDTVGFLLLIPFTRHPMQQGMKRILTRMLQNGTITIFRR</sequence>
<accession>A0A516KHG6</accession>
<reference evidence="2 3" key="1">
    <citation type="submission" date="2019-07" db="EMBL/GenBank/DDBJ databases">
        <authorList>
            <person name="Li J."/>
        </authorList>
    </citation>
    <scope>NUCLEOTIDE SEQUENCE [LARGE SCALE GENOMIC DNA]</scope>
    <source>
        <strain evidence="2 3">TKL69</strain>
    </source>
</reference>
<dbReference type="EMBL" id="CP041666">
    <property type="protein sequence ID" value="QDP40842.1"/>
    <property type="molecule type" value="Genomic_DNA"/>
</dbReference>
<dbReference type="Pfam" id="PF04186">
    <property type="entry name" value="FxsA"/>
    <property type="match status" value="1"/>
</dbReference>
<keyword evidence="1" id="KW-0472">Membrane</keyword>
<feature type="transmembrane region" description="Helical" evidence="1">
    <location>
        <begin position="78"/>
        <end position="104"/>
    </location>
</feature>
<dbReference type="RefSeq" id="WP_143894785.1">
    <property type="nucleotide sequence ID" value="NZ_CP041666.1"/>
</dbReference>
<dbReference type="AlphaFoldDB" id="A0A516KHG6"/>
<dbReference type="Proteomes" id="UP000315215">
    <property type="component" value="Chromosome"/>
</dbReference>
<dbReference type="GO" id="GO:0016020">
    <property type="term" value="C:membrane"/>
    <property type="evidence" value="ECO:0007669"/>
    <property type="project" value="InterPro"/>
</dbReference>
<keyword evidence="1" id="KW-0812">Transmembrane</keyword>
<keyword evidence="3" id="KW-1185">Reference proteome</keyword>
<evidence type="ECO:0000256" key="1">
    <source>
        <dbReference type="SAM" id="Phobius"/>
    </source>
</evidence>
<protein>
    <submittedName>
        <fullName evidence="2">Membrane protein FxsA</fullName>
    </submittedName>
</protein>
<evidence type="ECO:0000313" key="2">
    <source>
        <dbReference type="EMBL" id="QDP40842.1"/>
    </source>
</evidence>
<dbReference type="NCBIfam" id="NF008528">
    <property type="entry name" value="PRK11463.1-2"/>
    <property type="match status" value="1"/>
</dbReference>
<feature type="transmembrane region" description="Helical" evidence="1">
    <location>
        <begin position="30"/>
        <end position="47"/>
    </location>
</feature>
<proteinExistence type="predicted"/>
<feature type="transmembrane region" description="Helical" evidence="1">
    <location>
        <begin position="6"/>
        <end position="23"/>
    </location>
</feature>
<dbReference type="InterPro" id="IPR007313">
    <property type="entry name" value="FxsA"/>
</dbReference>
<dbReference type="PANTHER" id="PTHR35335:SF1">
    <property type="entry name" value="UPF0716 PROTEIN FXSA"/>
    <property type="match status" value="1"/>
</dbReference>
<name>A0A516KHG6_9BACI</name>
<dbReference type="OrthoDB" id="9792788at2"/>
<gene>
    <name evidence="2" type="primary">fxsA</name>
    <name evidence="2" type="ORF">FN924_11975</name>
</gene>
<dbReference type="KEGG" id="aqt:FN924_11975"/>
<dbReference type="PANTHER" id="PTHR35335">
    <property type="entry name" value="UPF0716 PROTEIN FXSA"/>
    <property type="match status" value="1"/>
</dbReference>
<evidence type="ECO:0000313" key="3">
    <source>
        <dbReference type="Proteomes" id="UP000315215"/>
    </source>
</evidence>